<dbReference type="Pfam" id="PF04424">
    <property type="entry name" value="MINDY_DUB"/>
    <property type="match status" value="1"/>
</dbReference>
<proteinExistence type="inferred from homology"/>
<protein>
    <submittedName>
        <fullName evidence="6">Protein FAM63A</fullName>
    </submittedName>
</protein>
<dbReference type="EMBL" id="JYDH01000058">
    <property type="protein sequence ID" value="KRY35029.1"/>
    <property type="molecule type" value="Genomic_DNA"/>
</dbReference>
<dbReference type="Pfam" id="PF01079">
    <property type="entry name" value="Hint"/>
    <property type="match status" value="1"/>
</dbReference>
<dbReference type="InterPro" id="IPR036844">
    <property type="entry name" value="Hint_dom_sf"/>
</dbReference>
<evidence type="ECO:0000259" key="4">
    <source>
        <dbReference type="SMART" id="SM00305"/>
    </source>
</evidence>
<dbReference type="Proteomes" id="UP000054776">
    <property type="component" value="Unassembled WGS sequence"/>
</dbReference>
<keyword evidence="3" id="KW-0732">Signal</keyword>
<dbReference type="InterPro" id="IPR003587">
    <property type="entry name" value="Hint_dom_N"/>
</dbReference>
<dbReference type="GO" id="GO:0071944">
    <property type="term" value="C:cell periphery"/>
    <property type="evidence" value="ECO:0007669"/>
    <property type="project" value="TreeGrafter"/>
</dbReference>
<dbReference type="PANTHER" id="PTHR18063">
    <property type="entry name" value="NF-E2 INDUCIBLE PROTEIN"/>
    <property type="match status" value="1"/>
</dbReference>
<comment type="similarity">
    <text evidence="1">Belongs to the MINDY deubiquitinase family. FAM63 subfamily.</text>
</comment>
<accession>A0A0V1BDC0</accession>
<dbReference type="PANTHER" id="PTHR18063:SF6">
    <property type="entry name" value="UBIQUITIN CARBOXYL-TERMINAL HYDROLASE"/>
    <property type="match status" value="1"/>
</dbReference>
<dbReference type="Gene3D" id="2.170.16.10">
    <property type="entry name" value="Hedgehog/Intein (Hint) domain"/>
    <property type="match status" value="1"/>
</dbReference>
<feature type="domain" description="Hint" evidence="5">
    <location>
        <begin position="437"/>
        <end position="546"/>
    </location>
</feature>
<keyword evidence="2" id="KW-0217">Developmental protein</keyword>
<keyword evidence="7" id="KW-1185">Reference proteome</keyword>
<dbReference type="InterPro" id="IPR007518">
    <property type="entry name" value="MINDY"/>
</dbReference>
<feature type="domain" description="Hint" evidence="4">
    <location>
        <begin position="547"/>
        <end position="591"/>
    </location>
</feature>
<dbReference type="AlphaFoldDB" id="A0A0V1BDC0"/>
<dbReference type="InterPro" id="IPR001657">
    <property type="entry name" value="Hedgehog"/>
</dbReference>
<evidence type="ECO:0000313" key="6">
    <source>
        <dbReference type="EMBL" id="KRY35029.1"/>
    </source>
</evidence>
<evidence type="ECO:0000313" key="7">
    <source>
        <dbReference type="Proteomes" id="UP000054776"/>
    </source>
</evidence>
<sequence length="1056" mass="117246">MSMLLVWCSGTPEEEETESPKRLISVAMSQAELPIPTTSTRLSSNPFGRRYSILFNHPVPIFSVINAFGHLDHFCVEVDMLRQFESISVFFQVAGELRNFEWATCNWPEKKYGSRPGLPFGPISHQRLGYTLKGALASTFDPAEFSIFQCQSHEALSIQGRGTGFVKLSCAKPVACSKTQNCKMTTFNATCSGPNEYVHGIIKLPEHKINQICCQLADVPSSLTINERCFTDSITNQTLTEVQSALNEKERLPYSYLARDDYAPAFVKLFRLAHQSDGVRIVKKIKAVEHGYLITSCQLDCIDGTLPEGSVPPEEGILCDEACQRLLEKNRENSAVNSVEVSPTSLPEIQLTGEPVIADNALVPRISSAGAGGGGAVQADGNLQDRHATNLASSASSSEHSAPGQWQPCSYCGPFIPRAAVNSAINPIPSATNPIGGGCFSADMHVRTTHSQIRMDQLQLDDIVFVDPVEQQPIFSMLHHDPAAEVDFIIIKTETNRSLSLTPNHLIPIVPCRRGILPAEKLEATVNRYSKFAHKAEQDECVLMAYGGLVKTEKIVAISQRRLRGIFSPLTEKGTIVVNDFVVSCYSTCESHALQKLFHNSIRHISRMLRNALFIQLPVSSTTLPLVDFTFDQISEIYLKSLYKLMHWTFFHQRCVEILNNFCGNFSVCLFMSDSSLSTPISKNETEMQSSQLAAAIQDGAEEPENLNAIETNAPAEELQPQQSRDVADTQSEDFSAVDELIHHVKWIIWHGRSVPIITQNENGPCPLLAIVNLLFLRGRLTLPPGTELVTARQLMNQIGETFIQFGFNGNHRQDFEQNLFDAFSVLPKLSTGLDVNVKFSGVFDFEYTSECIVFDLLNIRLCHGWLPEPEDPEIMLAVSDLSYNQLVEKIVAQTNEDDSLSNVNAFFLQSFLEQSASQLSQNGLSSLLRELLEDELAVFFRNNHFSVITKHEGTLFLLLTDQGFLKETDYVWETFLLAMSLSEEAGGPYARIKEPANDFHFAEQLQRKENETAVGHDSSDLTAGRNAAAAMQNPVQSDNMLTSAATPRVEKCRIL</sequence>
<dbReference type="SUPFAM" id="SSF51294">
    <property type="entry name" value="Hedgehog/intein (Hint) domain"/>
    <property type="match status" value="1"/>
</dbReference>
<dbReference type="InterPro" id="IPR033979">
    <property type="entry name" value="MINDY_domain"/>
</dbReference>
<name>A0A0V1BDC0_TRISP</name>
<evidence type="ECO:0000256" key="3">
    <source>
        <dbReference type="ARBA" id="ARBA00022729"/>
    </source>
</evidence>
<dbReference type="GO" id="GO:0016540">
    <property type="term" value="P:protein autoprocessing"/>
    <property type="evidence" value="ECO:0007669"/>
    <property type="project" value="InterPro"/>
</dbReference>
<comment type="caution">
    <text evidence="6">The sequence shown here is derived from an EMBL/GenBank/DDBJ whole genome shotgun (WGS) entry which is preliminary data.</text>
</comment>
<dbReference type="InterPro" id="IPR001767">
    <property type="entry name" value="Hedgehog_Hint"/>
</dbReference>
<dbReference type="SMART" id="SM00305">
    <property type="entry name" value="HintC"/>
    <property type="match status" value="1"/>
</dbReference>
<dbReference type="GO" id="GO:1990380">
    <property type="term" value="F:K48-linked deubiquitinase activity"/>
    <property type="evidence" value="ECO:0007669"/>
    <property type="project" value="InterPro"/>
</dbReference>
<dbReference type="GO" id="GO:0007267">
    <property type="term" value="P:cell-cell signaling"/>
    <property type="evidence" value="ECO:0007669"/>
    <property type="project" value="InterPro"/>
</dbReference>
<organism evidence="6 7">
    <name type="scientific">Trichinella spiralis</name>
    <name type="common">Trichina worm</name>
    <dbReference type="NCBI Taxonomy" id="6334"/>
    <lineage>
        <taxon>Eukaryota</taxon>
        <taxon>Metazoa</taxon>
        <taxon>Ecdysozoa</taxon>
        <taxon>Nematoda</taxon>
        <taxon>Enoplea</taxon>
        <taxon>Dorylaimia</taxon>
        <taxon>Trichinellida</taxon>
        <taxon>Trichinellidae</taxon>
        <taxon>Trichinella</taxon>
    </lineage>
</organism>
<dbReference type="OrthoDB" id="10261212at2759"/>
<evidence type="ECO:0000259" key="5">
    <source>
        <dbReference type="SMART" id="SM00306"/>
    </source>
</evidence>
<dbReference type="CDD" id="cd00081">
    <property type="entry name" value="Hint"/>
    <property type="match status" value="1"/>
</dbReference>
<gene>
    <name evidence="6" type="primary">Fam63a</name>
    <name evidence="6" type="ORF">T01_6149</name>
</gene>
<dbReference type="SMART" id="SM00306">
    <property type="entry name" value="HintN"/>
    <property type="match status" value="1"/>
</dbReference>
<dbReference type="PRINTS" id="PR00632">
    <property type="entry name" value="SONICHHOG"/>
</dbReference>
<dbReference type="InterPro" id="IPR003586">
    <property type="entry name" value="Hint_dom_C"/>
</dbReference>
<evidence type="ECO:0000256" key="1">
    <source>
        <dbReference type="ARBA" id="ARBA00006616"/>
    </source>
</evidence>
<reference evidence="6 7" key="1">
    <citation type="submission" date="2015-01" db="EMBL/GenBank/DDBJ databases">
        <title>Evolution of Trichinella species and genotypes.</title>
        <authorList>
            <person name="Korhonen P.K."/>
            <person name="Edoardo P."/>
            <person name="Giuseppe L.R."/>
            <person name="Gasser R.B."/>
        </authorList>
    </citation>
    <scope>NUCLEOTIDE SEQUENCE [LARGE SCALE GENOMIC DNA]</scope>
    <source>
        <strain evidence="6">ISS3</strain>
    </source>
</reference>
<dbReference type="GO" id="GO:0071108">
    <property type="term" value="P:protein K48-linked deubiquitination"/>
    <property type="evidence" value="ECO:0007669"/>
    <property type="project" value="TreeGrafter"/>
</dbReference>
<evidence type="ECO:0000256" key="2">
    <source>
        <dbReference type="ARBA" id="ARBA00022473"/>
    </source>
</evidence>
<dbReference type="GO" id="GO:0004843">
    <property type="term" value="F:cysteine-type deubiquitinase activity"/>
    <property type="evidence" value="ECO:0007669"/>
    <property type="project" value="InterPro"/>
</dbReference>
<dbReference type="GO" id="GO:0016807">
    <property type="term" value="F:cysteine-type carboxypeptidase activity"/>
    <property type="evidence" value="ECO:0007669"/>
    <property type="project" value="TreeGrafter"/>
</dbReference>
<dbReference type="GO" id="GO:0005829">
    <property type="term" value="C:cytosol"/>
    <property type="evidence" value="ECO:0007669"/>
    <property type="project" value="TreeGrafter"/>
</dbReference>